<name>M8BV85_AEGTA</name>
<feature type="compositionally biased region" description="Acidic residues" evidence="1">
    <location>
        <begin position="172"/>
        <end position="183"/>
    </location>
</feature>
<reference evidence="2" key="1">
    <citation type="submission" date="2015-06" db="UniProtKB">
        <authorList>
            <consortium name="EnsemblPlants"/>
        </authorList>
    </citation>
    <scope>IDENTIFICATION</scope>
</reference>
<sequence length="212" mass="21963">MGTVCAQRTPAGRCSYTPLPSNGREDERDNLGSVVRHAYHPEGRLILMVTDRGEDWRQFSRASFLGGHVVIGHGRQQHVAPRQGVAHGEGGFEGPPRDPAVEEDAAVADVAGMPGAEPPLLGLGHEGVGEVGGVEEGGGGPRGGVRRLGGVEGAAPVVDEAEEGRRVELAEAAEEGAVGDDAAEGGAGGGRARERRAGFQTWLKVPICKDVD</sequence>
<organism evidence="2">
    <name type="scientific">Aegilops tauschii</name>
    <name type="common">Tausch's goatgrass</name>
    <name type="synonym">Aegilops squarrosa</name>
    <dbReference type="NCBI Taxonomy" id="37682"/>
    <lineage>
        <taxon>Eukaryota</taxon>
        <taxon>Viridiplantae</taxon>
        <taxon>Streptophyta</taxon>
        <taxon>Embryophyta</taxon>
        <taxon>Tracheophyta</taxon>
        <taxon>Spermatophyta</taxon>
        <taxon>Magnoliopsida</taxon>
        <taxon>Liliopsida</taxon>
        <taxon>Poales</taxon>
        <taxon>Poaceae</taxon>
        <taxon>BOP clade</taxon>
        <taxon>Pooideae</taxon>
        <taxon>Triticodae</taxon>
        <taxon>Triticeae</taxon>
        <taxon>Triticinae</taxon>
        <taxon>Aegilops</taxon>
    </lineage>
</organism>
<proteinExistence type="predicted"/>
<dbReference type="AlphaFoldDB" id="M8BV85"/>
<accession>M8BV85</accession>
<evidence type="ECO:0000256" key="1">
    <source>
        <dbReference type="SAM" id="MobiDB-lite"/>
    </source>
</evidence>
<evidence type="ECO:0000313" key="2">
    <source>
        <dbReference type="EnsemblPlants" id="EMT25728"/>
    </source>
</evidence>
<dbReference type="EnsemblPlants" id="EMT25728">
    <property type="protein sequence ID" value="EMT25728"/>
    <property type="gene ID" value="F775_52072"/>
</dbReference>
<feature type="region of interest" description="Disordered" evidence="1">
    <location>
        <begin position="172"/>
        <end position="196"/>
    </location>
</feature>
<protein>
    <submittedName>
        <fullName evidence="2">Uncharacterized protein</fullName>
    </submittedName>
</protein>